<dbReference type="EMBL" id="BPQP01000064">
    <property type="protein sequence ID" value="GJD96547.1"/>
    <property type="molecule type" value="Genomic_DNA"/>
</dbReference>
<reference evidence="1" key="1">
    <citation type="journal article" date="2021" name="Front. Microbiol.">
        <title>Comprehensive Comparative Genomics and Phenotyping of Methylobacterium Species.</title>
        <authorList>
            <person name="Alessa O."/>
            <person name="Ogura Y."/>
            <person name="Fujitani Y."/>
            <person name="Takami H."/>
            <person name="Hayashi T."/>
            <person name="Sahin N."/>
            <person name="Tani A."/>
        </authorList>
    </citation>
    <scope>NUCLEOTIDE SEQUENCE</scope>
    <source>
        <strain evidence="1">DSM 19015</strain>
    </source>
</reference>
<protein>
    <submittedName>
        <fullName evidence="1">Uncharacterized protein</fullName>
    </submittedName>
</protein>
<evidence type="ECO:0000313" key="1">
    <source>
        <dbReference type="EMBL" id="GJD96547.1"/>
    </source>
</evidence>
<dbReference type="RefSeq" id="WP_238245649.1">
    <property type="nucleotide sequence ID" value="NZ_BPQP01000064.1"/>
</dbReference>
<accession>A0ABQ4S2B6</accession>
<organism evidence="1 2">
    <name type="scientific">Methylobacterium iners</name>
    <dbReference type="NCBI Taxonomy" id="418707"/>
    <lineage>
        <taxon>Bacteria</taxon>
        <taxon>Pseudomonadati</taxon>
        <taxon>Pseudomonadota</taxon>
        <taxon>Alphaproteobacteria</taxon>
        <taxon>Hyphomicrobiales</taxon>
        <taxon>Methylobacteriaceae</taxon>
        <taxon>Methylobacterium</taxon>
    </lineage>
</organism>
<gene>
    <name evidence="1" type="ORF">OCOJLMKI_3769</name>
</gene>
<sequence length="256" mass="28420">MSGHRHYTAFVKKPVAGTVFDFHVAATEICDEEPLPPLGASPMPITEGMAHWQRSYWARWNPLLSLLEEQMRTEAVAALAAAGLPASRLVEPFAPAVELLINQYVRGSQHGLLLEHEYRKSNPPRRKNPYVQPPHRRVIVAAWMCCGGPTGACHALNGGLPTGVGGGLTRDHVDRVMYAYKRVPGRTKSVLQVELLLYRTNFLGMERVRLSAGLHPEFKGLRGRELAAAIHESRDLWNVMSRVVSEIPRSQVPLVA</sequence>
<evidence type="ECO:0000313" key="2">
    <source>
        <dbReference type="Proteomes" id="UP001055125"/>
    </source>
</evidence>
<name>A0ABQ4S2B6_9HYPH</name>
<reference evidence="1" key="2">
    <citation type="submission" date="2021-08" db="EMBL/GenBank/DDBJ databases">
        <authorList>
            <person name="Tani A."/>
            <person name="Ola A."/>
            <person name="Ogura Y."/>
            <person name="Katsura K."/>
            <person name="Hayashi T."/>
        </authorList>
    </citation>
    <scope>NUCLEOTIDE SEQUENCE</scope>
    <source>
        <strain evidence="1">DSM 19015</strain>
    </source>
</reference>
<dbReference type="Proteomes" id="UP001055125">
    <property type="component" value="Unassembled WGS sequence"/>
</dbReference>
<keyword evidence="2" id="KW-1185">Reference proteome</keyword>
<proteinExistence type="predicted"/>
<comment type="caution">
    <text evidence="1">The sequence shown here is derived from an EMBL/GenBank/DDBJ whole genome shotgun (WGS) entry which is preliminary data.</text>
</comment>